<dbReference type="GO" id="GO:0051536">
    <property type="term" value="F:iron-sulfur cluster binding"/>
    <property type="evidence" value="ECO:0007669"/>
    <property type="project" value="UniProtKB-KW"/>
</dbReference>
<gene>
    <name evidence="5" type="ORF">rosag_21230</name>
</gene>
<dbReference type="PROSITE" id="PS51918">
    <property type="entry name" value="RADICAL_SAM"/>
    <property type="match status" value="1"/>
</dbReference>
<dbReference type="PANTHER" id="PTHR43432:SF3">
    <property type="entry name" value="SLR0285 PROTEIN"/>
    <property type="match status" value="1"/>
</dbReference>
<dbReference type="InterPro" id="IPR058240">
    <property type="entry name" value="rSAM_sf"/>
</dbReference>
<dbReference type="RefSeq" id="WP_284350065.1">
    <property type="nucleotide sequence ID" value="NZ_BRXS01000003.1"/>
</dbReference>
<evidence type="ECO:0000313" key="5">
    <source>
        <dbReference type="EMBL" id="GLC25610.1"/>
    </source>
</evidence>
<proteinExistence type="predicted"/>
<dbReference type="SMART" id="SM00729">
    <property type="entry name" value="Elp3"/>
    <property type="match status" value="1"/>
</dbReference>
<dbReference type="Pfam" id="PF04055">
    <property type="entry name" value="Radical_SAM"/>
    <property type="match status" value="1"/>
</dbReference>
<comment type="caution">
    <text evidence="5">The sequence shown here is derived from an EMBL/GenBank/DDBJ whole genome shotgun (WGS) entry which is preliminary data.</text>
</comment>
<dbReference type="Gene3D" id="3.80.30.30">
    <property type="match status" value="1"/>
</dbReference>
<reference evidence="5" key="1">
    <citation type="submission" date="2022-08" db="EMBL/GenBank/DDBJ databases">
        <title>Draft genome sequencing of Roseisolibacter agri AW1220.</title>
        <authorList>
            <person name="Tobiishi Y."/>
            <person name="Tonouchi A."/>
        </authorList>
    </citation>
    <scope>NUCLEOTIDE SEQUENCE</scope>
    <source>
        <strain evidence="5">AW1220</strain>
    </source>
</reference>
<feature type="domain" description="Radical SAM core" evidence="4">
    <location>
        <begin position="53"/>
        <end position="313"/>
    </location>
</feature>
<keyword evidence="6" id="KW-1185">Reference proteome</keyword>
<keyword evidence="3" id="KW-0411">Iron-sulfur</keyword>
<dbReference type="InterPro" id="IPR040086">
    <property type="entry name" value="MJ0683-like"/>
</dbReference>
<dbReference type="CDD" id="cd01335">
    <property type="entry name" value="Radical_SAM"/>
    <property type="match status" value="1"/>
</dbReference>
<dbReference type="GO" id="GO:0046872">
    <property type="term" value="F:metal ion binding"/>
    <property type="evidence" value="ECO:0007669"/>
    <property type="project" value="UniProtKB-KW"/>
</dbReference>
<dbReference type="PANTHER" id="PTHR43432">
    <property type="entry name" value="SLR0285 PROTEIN"/>
    <property type="match status" value="1"/>
</dbReference>
<keyword evidence="1" id="KW-0479">Metal-binding</keyword>
<evidence type="ECO:0000256" key="2">
    <source>
        <dbReference type="ARBA" id="ARBA00023004"/>
    </source>
</evidence>
<dbReference type="Proteomes" id="UP001161325">
    <property type="component" value="Unassembled WGS sequence"/>
</dbReference>
<keyword evidence="2" id="KW-0408">Iron</keyword>
<protein>
    <submittedName>
        <fullName evidence="5">MoaA/nifB/pqqE family protein</fullName>
    </submittedName>
</protein>
<dbReference type="EMBL" id="BRXS01000003">
    <property type="protein sequence ID" value="GLC25610.1"/>
    <property type="molecule type" value="Genomic_DNA"/>
</dbReference>
<dbReference type="InterPro" id="IPR007197">
    <property type="entry name" value="rSAM"/>
</dbReference>
<evidence type="ECO:0000256" key="1">
    <source>
        <dbReference type="ARBA" id="ARBA00022723"/>
    </source>
</evidence>
<name>A0AA37Q2Y1_9BACT</name>
<evidence type="ECO:0000313" key="6">
    <source>
        <dbReference type="Proteomes" id="UP001161325"/>
    </source>
</evidence>
<accession>A0AA37Q2Y1</accession>
<dbReference type="SUPFAM" id="SSF102114">
    <property type="entry name" value="Radical SAM enzymes"/>
    <property type="match status" value="1"/>
</dbReference>
<evidence type="ECO:0000259" key="4">
    <source>
        <dbReference type="PROSITE" id="PS51918"/>
    </source>
</evidence>
<sequence>MRHAPDDDTPRLALDDAPAPRRMLPVLDAALGVQKDIVYREVASRSVLNGPESTGIGCWSLNPYVGCAFGCAYCYARYAHRYTMERAGGGPDEAPLPPWLAFERRILVKREAPALLRRALAGRSARIARLLSGDETLIVGSATDPYQPAERRFRVTRGVLEVLAEHPGLRVVIITKSPLVARDVDVLARLARHATLSVHVSLITLDRALARRVEPRAPTPESRLRAVAQLAAAGVDVGINCMPVLPGITDRPRDLAALVRAAADAGASTVAAGALRLQPAARDRYLPWLAAEFPALAARYRATYARGHYMGDAYRQGLHDYVVRLCERHGLRVREYSRDGAARARSAARAGASGVQLTLDL</sequence>
<dbReference type="SFLD" id="SFLDG01084">
    <property type="entry name" value="Uncharacterised_Radical_SAM_Su"/>
    <property type="match status" value="1"/>
</dbReference>
<dbReference type="AlphaFoldDB" id="A0AA37Q2Y1"/>
<dbReference type="GO" id="GO:0003824">
    <property type="term" value="F:catalytic activity"/>
    <property type="evidence" value="ECO:0007669"/>
    <property type="project" value="InterPro"/>
</dbReference>
<evidence type="ECO:0000256" key="3">
    <source>
        <dbReference type="ARBA" id="ARBA00023014"/>
    </source>
</evidence>
<dbReference type="SFLD" id="SFLDS00029">
    <property type="entry name" value="Radical_SAM"/>
    <property type="match status" value="1"/>
</dbReference>
<organism evidence="5 6">
    <name type="scientific">Roseisolibacter agri</name>
    <dbReference type="NCBI Taxonomy" id="2014610"/>
    <lineage>
        <taxon>Bacteria</taxon>
        <taxon>Pseudomonadati</taxon>
        <taxon>Gemmatimonadota</taxon>
        <taxon>Gemmatimonadia</taxon>
        <taxon>Gemmatimonadales</taxon>
        <taxon>Gemmatimonadaceae</taxon>
        <taxon>Roseisolibacter</taxon>
    </lineage>
</organism>
<dbReference type="InterPro" id="IPR006638">
    <property type="entry name" value="Elp3/MiaA/NifB-like_rSAM"/>
</dbReference>